<dbReference type="AlphaFoldDB" id="A0A0N5CTW4"/>
<dbReference type="STRING" id="103827.A0A0N5CTW4"/>
<keyword evidence="4 7" id="KW-0808">Transferase</keyword>
<dbReference type="PANTHER" id="PTHR10176:SF3">
    <property type="entry name" value="GLYCOGEN [STARCH] SYNTHASE"/>
    <property type="match status" value="1"/>
</dbReference>
<dbReference type="Proteomes" id="UP000276776">
    <property type="component" value="Unassembled WGS sequence"/>
</dbReference>
<dbReference type="GO" id="GO:0004373">
    <property type="term" value="F:alpha-1,4-glucan glucosyltransferase (UDP-glucose donor) activity"/>
    <property type="evidence" value="ECO:0007669"/>
    <property type="project" value="UniProtKB-EC"/>
</dbReference>
<evidence type="ECO:0000256" key="7">
    <source>
        <dbReference type="RuleBase" id="RU363104"/>
    </source>
</evidence>
<comment type="catalytic activity">
    <reaction evidence="6">
        <text>[(1-&gt;4)-alpha-D-glucosyl](n) + UDP-alpha-D-glucose = [(1-&gt;4)-alpha-D-glucosyl](n+1) + UDP + H(+)</text>
        <dbReference type="Rhea" id="RHEA:18549"/>
        <dbReference type="Rhea" id="RHEA-COMP:9584"/>
        <dbReference type="Rhea" id="RHEA-COMP:9587"/>
        <dbReference type="ChEBI" id="CHEBI:15378"/>
        <dbReference type="ChEBI" id="CHEBI:15444"/>
        <dbReference type="ChEBI" id="CHEBI:58223"/>
        <dbReference type="ChEBI" id="CHEBI:58885"/>
        <dbReference type="EC" id="2.4.1.11"/>
    </reaction>
    <physiologicalReaction direction="left-to-right" evidence="6">
        <dbReference type="Rhea" id="RHEA:18550"/>
    </physiologicalReaction>
</comment>
<dbReference type="GO" id="GO:0005978">
    <property type="term" value="P:glycogen biosynthetic process"/>
    <property type="evidence" value="ECO:0007669"/>
    <property type="project" value="UniProtKB-UniPathway"/>
</dbReference>
<evidence type="ECO:0000256" key="1">
    <source>
        <dbReference type="ARBA" id="ARBA00004964"/>
    </source>
</evidence>
<dbReference type="EMBL" id="UYYF01002171">
    <property type="protein sequence ID" value="VDN00324.1"/>
    <property type="molecule type" value="Genomic_DNA"/>
</dbReference>
<evidence type="ECO:0000313" key="10">
    <source>
        <dbReference type="WBParaSite" id="TCLT_0000367601-mRNA-1"/>
    </source>
</evidence>
<comment type="similarity">
    <text evidence="2 7">Belongs to the glycosyltransferase 3 family.</text>
</comment>
<reference evidence="10" key="1">
    <citation type="submission" date="2017-02" db="UniProtKB">
        <authorList>
            <consortium name="WormBaseParasite"/>
        </authorList>
    </citation>
    <scope>IDENTIFICATION</scope>
</reference>
<sequence>MNEWKQEILEKCQIGVPHEDIESNDTIIFGFMVAIFLKHFTEAHQKCNYHSLVVAHFHEWQSSE</sequence>
<evidence type="ECO:0000313" key="8">
    <source>
        <dbReference type="EMBL" id="VDN00324.1"/>
    </source>
</evidence>
<reference evidence="8 9" key="2">
    <citation type="submission" date="2018-11" db="EMBL/GenBank/DDBJ databases">
        <authorList>
            <consortium name="Pathogen Informatics"/>
        </authorList>
    </citation>
    <scope>NUCLEOTIDE SEQUENCE [LARGE SCALE GENOMIC DNA]</scope>
</reference>
<evidence type="ECO:0000313" key="9">
    <source>
        <dbReference type="Proteomes" id="UP000276776"/>
    </source>
</evidence>
<dbReference type="Gene3D" id="3.40.50.2000">
    <property type="entry name" value="Glycogen Phosphorylase B"/>
    <property type="match status" value="1"/>
</dbReference>
<dbReference type="WBParaSite" id="TCLT_0000367601-mRNA-1">
    <property type="protein sequence ID" value="TCLT_0000367601-mRNA-1"/>
    <property type="gene ID" value="TCLT_0000367601"/>
</dbReference>
<proteinExistence type="inferred from homology"/>
<evidence type="ECO:0000256" key="5">
    <source>
        <dbReference type="ARBA" id="ARBA00023056"/>
    </source>
</evidence>
<dbReference type="InterPro" id="IPR008631">
    <property type="entry name" value="Glycogen_synth"/>
</dbReference>
<organism evidence="10">
    <name type="scientific">Thelazia callipaeda</name>
    <name type="common">Oriental eyeworm</name>
    <name type="synonym">Parasitic nematode</name>
    <dbReference type="NCBI Taxonomy" id="103827"/>
    <lineage>
        <taxon>Eukaryota</taxon>
        <taxon>Metazoa</taxon>
        <taxon>Ecdysozoa</taxon>
        <taxon>Nematoda</taxon>
        <taxon>Chromadorea</taxon>
        <taxon>Rhabditida</taxon>
        <taxon>Spirurina</taxon>
        <taxon>Spiruromorpha</taxon>
        <taxon>Thelazioidea</taxon>
        <taxon>Thelaziidae</taxon>
        <taxon>Thelazia</taxon>
    </lineage>
</organism>
<comment type="pathway">
    <text evidence="1 7">Glycan biosynthesis; glycogen biosynthesis.</text>
</comment>
<dbReference type="Pfam" id="PF05693">
    <property type="entry name" value="Glycogen_syn"/>
    <property type="match status" value="1"/>
</dbReference>
<dbReference type="OrthoDB" id="6335297at2759"/>
<dbReference type="GO" id="GO:0005737">
    <property type="term" value="C:cytoplasm"/>
    <property type="evidence" value="ECO:0007669"/>
    <property type="project" value="TreeGrafter"/>
</dbReference>
<evidence type="ECO:0000256" key="6">
    <source>
        <dbReference type="ARBA" id="ARBA00047345"/>
    </source>
</evidence>
<keyword evidence="5 7" id="KW-0320">Glycogen biosynthesis</keyword>
<keyword evidence="3 7" id="KW-0328">Glycosyltransferase</keyword>
<name>A0A0N5CTW4_THECL</name>
<evidence type="ECO:0000256" key="2">
    <source>
        <dbReference type="ARBA" id="ARBA00010686"/>
    </source>
</evidence>
<dbReference type="EC" id="2.4.1.11" evidence="7"/>
<protein>
    <recommendedName>
        <fullName evidence="7">Glycogen [starch] synthase</fullName>
        <ecNumber evidence="7">2.4.1.11</ecNumber>
    </recommendedName>
</protein>
<dbReference type="UniPathway" id="UPA00164"/>
<evidence type="ECO:0000256" key="4">
    <source>
        <dbReference type="ARBA" id="ARBA00022679"/>
    </source>
</evidence>
<gene>
    <name evidence="8" type="ORF">TCLT_LOCUS3665</name>
</gene>
<evidence type="ECO:0000256" key="3">
    <source>
        <dbReference type="ARBA" id="ARBA00022676"/>
    </source>
</evidence>
<keyword evidence="9" id="KW-1185">Reference proteome</keyword>
<comment type="function">
    <text evidence="7">Transfers the glycosyl residue from UDP-Glc to the non-reducing end of alpha-1,4-glucan.</text>
</comment>
<accession>A0A0N5CTW4</accession>
<dbReference type="PANTHER" id="PTHR10176">
    <property type="entry name" value="GLYCOGEN SYNTHASE"/>
    <property type="match status" value="1"/>
</dbReference>